<keyword evidence="3" id="KW-1185">Reference proteome</keyword>
<name>H8WXL2_CANO9</name>
<evidence type="ECO:0000313" key="2">
    <source>
        <dbReference type="EMBL" id="CCG21518.1"/>
    </source>
</evidence>
<feature type="region of interest" description="Disordered" evidence="1">
    <location>
        <begin position="264"/>
        <end position="320"/>
    </location>
</feature>
<feature type="region of interest" description="Disordered" evidence="1">
    <location>
        <begin position="1"/>
        <end position="55"/>
    </location>
</feature>
<dbReference type="KEGG" id="cot:CORT_0A11330"/>
<dbReference type="EMBL" id="HE681719">
    <property type="protein sequence ID" value="CCG21518.1"/>
    <property type="molecule type" value="Genomic_DNA"/>
</dbReference>
<feature type="compositionally biased region" description="Polar residues" evidence="1">
    <location>
        <begin position="868"/>
        <end position="877"/>
    </location>
</feature>
<evidence type="ECO:0000256" key="1">
    <source>
        <dbReference type="SAM" id="MobiDB-lite"/>
    </source>
</evidence>
<dbReference type="HOGENOM" id="CLU_292392_0_0_1"/>
<feature type="compositionally biased region" description="Polar residues" evidence="1">
    <location>
        <begin position="118"/>
        <end position="136"/>
    </location>
</feature>
<organism evidence="2 3">
    <name type="scientific">Candida orthopsilosis (strain 90-125)</name>
    <name type="common">Yeast</name>
    <dbReference type="NCBI Taxonomy" id="1136231"/>
    <lineage>
        <taxon>Eukaryota</taxon>
        <taxon>Fungi</taxon>
        <taxon>Dikarya</taxon>
        <taxon>Ascomycota</taxon>
        <taxon>Saccharomycotina</taxon>
        <taxon>Pichiomycetes</taxon>
        <taxon>Debaryomycetaceae</taxon>
        <taxon>Candida/Lodderomyces clade</taxon>
        <taxon>Candida</taxon>
    </lineage>
</organism>
<gene>
    <name evidence="2" type="ORF">CORT_0A11330</name>
</gene>
<feature type="compositionally biased region" description="Low complexity" evidence="1">
    <location>
        <begin position="878"/>
        <end position="887"/>
    </location>
</feature>
<feature type="compositionally biased region" description="Polar residues" evidence="1">
    <location>
        <begin position="688"/>
        <end position="701"/>
    </location>
</feature>
<feature type="region of interest" description="Disordered" evidence="1">
    <location>
        <begin position="868"/>
        <end position="952"/>
    </location>
</feature>
<accession>H8WXL2</accession>
<dbReference type="RefSeq" id="XP_003866956.1">
    <property type="nucleotide sequence ID" value="XM_003866908.1"/>
</dbReference>
<dbReference type="OrthoDB" id="4089867at2759"/>
<feature type="compositionally biased region" description="Basic and acidic residues" evidence="1">
    <location>
        <begin position="406"/>
        <end position="430"/>
    </location>
</feature>
<dbReference type="GeneID" id="14537339"/>
<feature type="region of interest" description="Disordered" evidence="1">
    <location>
        <begin position="343"/>
        <end position="462"/>
    </location>
</feature>
<feature type="compositionally biased region" description="Low complexity" evidence="1">
    <location>
        <begin position="380"/>
        <end position="398"/>
    </location>
</feature>
<feature type="compositionally biased region" description="Basic and acidic residues" evidence="1">
    <location>
        <begin position="266"/>
        <end position="288"/>
    </location>
</feature>
<feature type="region of interest" description="Disordered" evidence="1">
    <location>
        <begin position="149"/>
        <end position="196"/>
    </location>
</feature>
<feature type="region of interest" description="Disordered" evidence="1">
    <location>
        <begin position="107"/>
        <end position="136"/>
    </location>
</feature>
<protein>
    <submittedName>
        <fullName evidence="2">Uncharacterized protein</fullName>
    </submittedName>
</protein>
<dbReference type="Proteomes" id="UP000005018">
    <property type="component" value="Chromosome 1"/>
</dbReference>
<evidence type="ECO:0000313" key="3">
    <source>
        <dbReference type="Proteomes" id="UP000005018"/>
    </source>
</evidence>
<feature type="region of interest" description="Disordered" evidence="1">
    <location>
        <begin position="825"/>
        <end position="848"/>
    </location>
</feature>
<feature type="compositionally biased region" description="Basic and acidic residues" evidence="1">
    <location>
        <begin position="890"/>
        <end position="899"/>
    </location>
</feature>
<feature type="region of interest" description="Disordered" evidence="1">
    <location>
        <begin position="622"/>
        <end position="710"/>
    </location>
</feature>
<sequence>MAGHPASHLVSPPPSTSPRGRHINYTPKSNSQSPIREKYGHNISGKGNFPTMDEDDLRSIISSPNLTPDQLRSISKSPLARRMHVVASNPSNDRYVIPIPLTLRLPPRLSSPQAPPNDQCSGSPLPSSVYSPTKSKRQTLVYTSHGYEKIDVSSASEDEQEEVAPPPVPEKPSLAKKAQPPSVATNKTKYSKLAFPNKEPDELSMIEEMSNFGSRNSSIARIASNKLKHELGKRLPNLPTEMEVLELKNEGLSPHDAYQAYKTSAKVKEERGQKETPIHVPSNDKRPEVNATDTFSQVPVSPRNIAKQSHNRRFSETSQVSSVSSFSSAGAFELANYGYKAGPHGRLAFAKSGDQNNYPRLELVDSSCKPHHIVDRKVSDASQSSMSSSNSWNSLQQSIDISLNRGSEEPQNHSFVEKNSSERADSESHWSDVSPTDSEESCDEVSPLNITRQNTSATSASMKSLVDKEVQDNNDTDFEHKGAGVAFAFPNNSRNITNNKTLKSKSVDDDTKSVKSRFSFYSNGQIEIPDLANGKVMDQYSSKTPSSYNETVFSERHTETSVSDMEQEDHDARKIRVPSRDALRHFQQQFRLYSAGDDSDNEATLKPSTLYASPTISKTAPDLQCNFSQARPKPASPIRHRRGKSMYNIDFNSSEGPQPEQFQLHQKSKSTGFNSGMKASMGPHLNKRSTAVPRNTSSYKSNTHHESKNAVPEKLNIRVAEPPETVNYAVDFKVNNTKDSDFGNNYTTPRVIDNHHAFKSRHKSVKRKSLSVCSSQKDDSDVESVVIDMTDDKYNIVTIQRSNSTISYRSVTEKHKGKEVEVILLDDDEETEGNPSESKRNEGDETDDELLSIYSKYRNDSWLFGSKSSNNSEASFDSKSQNSNQNIKSKRTEKSEKLQSLRSLTTAGRIVHELNMKRSNTTTSSNTSSTTRNRERKYPSDAPPKNPTNRVSTSYLDDKYFDYAMNGNYNFQTFMNERIN</sequence>
<proteinExistence type="predicted"/>
<feature type="compositionally biased region" description="Low complexity" evidence="1">
    <location>
        <begin position="918"/>
        <end position="931"/>
    </location>
</feature>
<dbReference type="eggNOG" id="ENOG502RPQY">
    <property type="taxonomic scope" value="Eukaryota"/>
</dbReference>
<dbReference type="AlphaFoldDB" id="H8WXL2"/>
<feature type="compositionally biased region" description="Polar residues" evidence="1">
    <location>
        <begin position="650"/>
        <end position="674"/>
    </location>
</feature>
<reference evidence="2 3" key="1">
    <citation type="journal article" date="2012" name="PLoS ONE">
        <title>Sequence and analysis of the genome of the pathogenic yeast Candida orthopsilosis.</title>
        <authorList>
            <person name="Riccombeni A."/>
            <person name="Vidanes G."/>
            <person name="Proux-Wera E."/>
            <person name="Wolfe K.H."/>
            <person name="Butler G."/>
        </authorList>
    </citation>
    <scope>NUCLEOTIDE SEQUENCE [LARGE SCALE GENOMIC DNA]</scope>
    <source>
        <strain evidence="2 3">Co 90-125</strain>
    </source>
</reference>
<feature type="compositionally biased region" description="Polar residues" evidence="1">
    <location>
        <begin position="448"/>
        <end position="462"/>
    </location>
</feature>